<dbReference type="Gene3D" id="1.10.540.10">
    <property type="entry name" value="Acyl-CoA dehydrogenase/oxidase, N-terminal domain"/>
    <property type="match status" value="1"/>
</dbReference>
<protein>
    <submittedName>
        <fullName evidence="10">Acyl-CoA dehydrogenase family protein</fullName>
    </submittedName>
</protein>
<feature type="domain" description="Acyl-CoA oxidase/dehydrogenase middle" evidence="8">
    <location>
        <begin position="131"/>
        <end position="224"/>
    </location>
</feature>
<dbReference type="GO" id="GO:0016627">
    <property type="term" value="F:oxidoreductase activity, acting on the CH-CH group of donors"/>
    <property type="evidence" value="ECO:0007669"/>
    <property type="project" value="InterPro"/>
</dbReference>
<proteinExistence type="inferred from homology"/>
<keyword evidence="11" id="KW-1185">Reference proteome</keyword>
<evidence type="ECO:0000313" key="10">
    <source>
        <dbReference type="EMBL" id="WDI32329.1"/>
    </source>
</evidence>
<comment type="similarity">
    <text evidence="2 6">Belongs to the acyl-CoA dehydrogenase family.</text>
</comment>
<evidence type="ECO:0000256" key="6">
    <source>
        <dbReference type="RuleBase" id="RU362125"/>
    </source>
</evidence>
<keyword evidence="3 6" id="KW-0285">Flavoprotein</keyword>
<dbReference type="InterPro" id="IPR009075">
    <property type="entry name" value="AcylCo_DH/oxidase_C"/>
</dbReference>
<gene>
    <name evidence="10" type="ORF">PUV54_03870</name>
</gene>
<evidence type="ECO:0000259" key="7">
    <source>
        <dbReference type="Pfam" id="PF00441"/>
    </source>
</evidence>
<dbReference type="PANTHER" id="PTHR43292:SF3">
    <property type="entry name" value="ACYL-COA DEHYDROGENASE FADE29"/>
    <property type="match status" value="1"/>
</dbReference>
<dbReference type="Gene3D" id="1.20.140.10">
    <property type="entry name" value="Butyryl-CoA Dehydrogenase, subunit A, domain 3"/>
    <property type="match status" value="1"/>
</dbReference>
<dbReference type="InterPro" id="IPR006091">
    <property type="entry name" value="Acyl-CoA_Oxase/DH_mid-dom"/>
</dbReference>
<dbReference type="Pfam" id="PF00441">
    <property type="entry name" value="Acyl-CoA_dh_1"/>
    <property type="match status" value="1"/>
</dbReference>
<feature type="domain" description="Acyl-CoA dehydrogenase/oxidase N-terminal" evidence="9">
    <location>
        <begin position="3"/>
        <end position="127"/>
    </location>
</feature>
<dbReference type="EMBL" id="CP118166">
    <property type="protein sequence ID" value="WDI32329.1"/>
    <property type="molecule type" value="Genomic_DNA"/>
</dbReference>
<dbReference type="InterPro" id="IPR052161">
    <property type="entry name" value="Mycobact_Acyl-CoA_DH"/>
</dbReference>
<dbReference type="InterPro" id="IPR013786">
    <property type="entry name" value="AcylCoA_DH/ox_N"/>
</dbReference>
<organism evidence="10 11">
    <name type="scientific">Hyphococcus flavus</name>
    <dbReference type="NCBI Taxonomy" id="1866326"/>
    <lineage>
        <taxon>Bacteria</taxon>
        <taxon>Pseudomonadati</taxon>
        <taxon>Pseudomonadota</taxon>
        <taxon>Alphaproteobacteria</taxon>
        <taxon>Parvularculales</taxon>
        <taxon>Parvularculaceae</taxon>
        <taxon>Hyphococcus</taxon>
    </lineage>
</organism>
<evidence type="ECO:0000256" key="3">
    <source>
        <dbReference type="ARBA" id="ARBA00022630"/>
    </source>
</evidence>
<comment type="cofactor">
    <cofactor evidence="1 6">
        <name>FAD</name>
        <dbReference type="ChEBI" id="CHEBI:57692"/>
    </cofactor>
</comment>
<evidence type="ECO:0000259" key="9">
    <source>
        <dbReference type="Pfam" id="PF02771"/>
    </source>
</evidence>
<dbReference type="RefSeq" id="WP_274494250.1">
    <property type="nucleotide sequence ID" value="NZ_CP118166.1"/>
</dbReference>
<reference evidence="10" key="1">
    <citation type="submission" date="2023-02" db="EMBL/GenBank/DDBJ databases">
        <title>Genome sequence of Hyphococcus flavus.</title>
        <authorList>
            <person name="Rong J.-C."/>
            <person name="Zhao Q."/>
            <person name="Yi M."/>
            <person name="Wu J.-Y."/>
        </authorList>
    </citation>
    <scope>NUCLEOTIDE SEQUENCE</scope>
    <source>
        <strain evidence="10">MCCC 1K03223</strain>
    </source>
</reference>
<dbReference type="InterPro" id="IPR009100">
    <property type="entry name" value="AcylCoA_DH/oxidase_NM_dom_sf"/>
</dbReference>
<dbReference type="KEGG" id="hfl:PUV54_03870"/>
<dbReference type="InterPro" id="IPR036250">
    <property type="entry name" value="AcylCo_DH-like_C"/>
</dbReference>
<dbReference type="SUPFAM" id="SSF47203">
    <property type="entry name" value="Acyl-CoA dehydrogenase C-terminal domain-like"/>
    <property type="match status" value="1"/>
</dbReference>
<evidence type="ECO:0000313" key="11">
    <source>
        <dbReference type="Proteomes" id="UP001214043"/>
    </source>
</evidence>
<dbReference type="Proteomes" id="UP001214043">
    <property type="component" value="Chromosome"/>
</dbReference>
<dbReference type="SUPFAM" id="SSF56645">
    <property type="entry name" value="Acyl-CoA dehydrogenase NM domain-like"/>
    <property type="match status" value="1"/>
</dbReference>
<dbReference type="PANTHER" id="PTHR43292">
    <property type="entry name" value="ACYL-COA DEHYDROGENASE"/>
    <property type="match status" value="1"/>
</dbReference>
<accession>A0AAE9ZCN4</accession>
<dbReference type="GO" id="GO:0005886">
    <property type="term" value="C:plasma membrane"/>
    <property type="evidence" value="ECO:0007669"/>
    <property type="project" value="TreeGrafter"/>
</dbReference>
<dbReference type="InterPro" id="IPR046373">
    <property type="entry name" value="Acyl-CoA_Oxase/DH_mid-dom_sf"/>
</dbReference>
<dbReference type="Gene3D" id="2.40.110.10">
    <property type="entry name" value="Butyryl-CoA Dehydrogenase, subunit A, domain 2"/>
    <property type="match status" value="1"/>
</dbReference>
<dbReference type="FunFam" id="2.40.110.10:FF:000011">
    <property type="entry name" value="Acyl-CoA dehydrogenase FadE34"/>
    <property type="match status" value="1"/>
</dbReference>
<name>A0AAE9ZCN4_9PROT</name>
<evidence type="ECO:0000256" key="2">
    <source>
        <dbReference type="ARBA" id="ARBA00009347"/>
    </source>
</evidence>
<evidence type="ECO:0000256" key="4">
    <source>
        <dbReference type="ARBA" id="ARBA00022827"/>
    </source>
</evidence>
<evidence type="ECO:0000259" key="8">
    <source>
        <dbReference type="Pfam" id="PF02770"/>
    </source>
</evidence>
<evidence type="ECO:0000256" key="5">
    <source>
        <dbReference type="ARBA" id="ARBA00023002"/>
    </source>
</evidence>
<dbReference type="GO" id="GO:0050660">
    <property type="term" value="F:flavin adenine dinucleotide binding"/>
    <property type="evidence" value="ECO:0007669"/>
    <property type="project" value="InterPro"/>
</dbReference>
<dbReference type="InterPro" id="IPR037069">
    <property type="entry name" value="AcylCoA_DH/ox_N_sf"/>
</dbReference>
<feature type="domain" description="Acyl-CoA dehydrogenase/oxidase C-terminal" evidence="7">
    <location>
        <begin position="243"/>
        <end position="398"/>
    </location>
</feature>
<keyword evidence="4 6" id="KW-0274">FAD</keyword>
<evidence type="ECO:0000256" key="1">
    <source>
        <dbReference type="ARBA" id="ARBA00001974"/>
    </source>
</evidence>
<keyword evidence="5 6" id="KW-0560">Oxidoreductase</keyword>
<dbReference type="Pfam" id="PF02771">
    <property type="entry name" value="Acyl-CoA_dh_N"/>
    <property type="match status" value="1"/>
</dbReference>
<sequence>MSDLEAFRKEVRAWLEENCPKEMRDAGAGGEDSICWGGKRWTFESEAQKIWLGRMAEKGWTVPSWPKEYGGGGLSKEEVKILKAEMRAIKARSPLESFGIWMLGPALLKYGTHEQKAHFLPPIARGEIRWCQGYSEPNAGSDLASLQCKCEDKGDHWLINGQKVWTSYADEADWIFVLVRTDPKATKHTGISFILVNMEQDGVSTKPIKLISGKSPFCETFFDDATVPKEHAPGVSAIVGELNKGWDVAKYLLTHEREMIGGGGSASLIAARSPGEIAAQKTGLDAGGRLDDSMLRAKIAQADVDGWAFMLTMERMKDEAKAGQGTGANSSMLKYYGTELNKRRYELMMDAGGSDELEWEGERTKDGKLARGWLRTKANSIEGGTSEVQLNIIAKRILELPGA</sequence>
<dbReference type="Pfam" id="PF02770">
    <property type="entry name" value="Acyl-CoA_dh_M"/>
    <property type="match status" value="1"/>
</dbReference>
<dbReference type="AlphaFoldDB" id="A0AAE9ZCN4"/>